<evidence type="ECO:0000256" key="1">
    <source>
        <dbReference type="SAM" id="Phobius"/>
    </source>
</evidence>
<keyword evidence="1" id="KW-0812">Transmembrane</keyword>
<feature type="transmembrane region" description="Helical" evidence="1">
    <location>
        <begin position="35"/>
        <end position="52"/>
    </location>
</feature>
<keyword evidence="1" id="KW-1133">Transmembrane helix</keyword>
<evidence type="ECO:0000313" key="2">
    <source>
        <dbReference type="EMBL" id="NKC66965.1"/>
    </source>
</evidence>
<proteinExistence type="predicted"/>
<dbReference type="Gene3D" id="1.10.1760.20">
    <property type="match status" value="1"/>
</dbReference>
<organism evidence="2 3">
    <name type="scientific">Vagococcus fluvialis</name>
    <dbReference type="NCBI Taxonomy" id="2738"/>
    <lineage>
        <taxon>Bacteria</taxon>
        <taxon>Bacillati</taxon>
        <taxon>Bacillota</taxon>
        <taxon>Bacilli</taxon>
        <taxon>Lactobacillales</taxon>
        <taxon>Enterococcaceae</taxon>
        <taxon>Vagococcus</taxon>
    </lineage>
</organism>
<keyword evidence="1" id="KW-0472">Membrane</keyword>
<dbReference type="EMBL" id="JAAVMB010000002">
    <property type="protein sequence ID" value="NKC66965.1"/>
    <property type="molecule type" value="Genomic_DNA"/>
</dbReference>
<protein>
    <submittedName>
        <fullName evidence="2">ECF transporter S component</fullName>
    </submittedName>
</protein>
<dbReference type="Proteomes" id="UP000521358">
    <property type="component" value="Unassembled WGS sequence"/>
</dbReference>
<feature type="transmembrane region" description="Helical" evidence="1">
    <location>
        <begin position="64"/>
        <end position="88"/>
    </location>
</feature>
<accession>A0A7X6D781</accession>
<feature type="transmembrane region" description="Helical" evidence="1">
    <location>
        <begin position="100"/>
        <end position="123"/>
    </location>
</feature>
<reference evidence="2 3" key="1">
    <citation type="submission" date="2020-03" db="EMBL/GenBank/DDBJ databases">
        <title>Bacterial samples isolated from urine from healthy bovine heifers (Gyr breed).</title>
        <authorList>
            <person name="Giannattasio-Ferraz S."/>
            <person name="Maskeri L."/>
            <person name="Penido A."/>
            <person name="Barbosa-Stancioli E.F."/>
            <person name="Putonti C."/>
        </authorList>
    </citation>
    <scope>NUCLEOTIDE SEQUENCE [LARGE SCALE GENOMIC DNA]</scope>
    <source>
        <strain evidence="2 3">UFMG-H7</strain>
    </source>
</reference>
<dbReference type="AlphaFoldDB" id="A0A7X6D781"/>
<comment type="caution">
    <text evidence="2">The sequence shown here is derived from an EMBL/GenBank/DDBJ whole genome shotgun (WGS) entry which is preliminary data.</text>
</comment>
<dbReference type="RefSeq" id="WP_167806249.1">
    <property type="nucleotide sequence ID" value="NZ_JAAVMB010000002.1"/>
</dbReference>
<name>A0A7X6D781_9ENTE</name>
<evidence type="ECO:0000313" key="3">
    <source>
        <dbReference type="Proteomes" id="UP000521358"/>
    </source>
</evidence>
<gene>
    <name evidence="2" type="ORF">HED35_02575</name>
</gene>
<sequence length="192" mass="20955">MVQKQNNVRILTLCALAICLNVAVGSLMTHLQMPFLYLDAIGTIFIAFNFSLKYAILTGLSTNLLLAVLFGPLAIPFSLVSITVALVANLCAKKEVTYKRAIIIGVLLAATGALVSAPIRVVLFGGFEGLQRKPSDLLVITLKASGRKLLIASYWGAFTDSFFDKIFSCLLVVWLGKRPQLKRYFALNKNSL</sequence>